<comment type="pathway">
    <text evidence="2 11">Cofactor biosynthesis; NAD(+) biosynthesis; deamido-NAD(+) from nicotinate D-ribonucleotide: step 1/1.</text>
</comment>
<evidence type="ECO:0000256" key="9">
    <source>
        <dbReference type="ARBA" id="ARBA00023027"/>
    </source>
</evidence>
<comment type="function">
    <text evidence="1 11">Catalyzes the reversible adenylation of nicotinate mononucleotide (NaMN) to nicotinic acid adenine dinucleotide (NaAD).</text>
</comment>
<evidence type="ECO:0000256" key="6">
    <source>
        <dbReference type="ARBA" id="ARBA00022695"/>
    </source>
</evidence>
<dbReference type="GO" id="GO:0004515">
    <property type="term" value="F:nicotinate-nucleotide adenylyltransferase activity"/>
    <property type="evidence" value="ECO:0007669"/>
    <property type="project" value="UniProtKB-EC"/>
</dbReference>
<keyword evidence="9 11" id="KW-0520">NAD</keyword>
<evidence type="ECO:0000256" key="3">
    <source>
        <dbReference type="ARBA" id="ARBA00009014"/>
    </source>
</evidence>
<reference evidence="13 14" key="1">
    <citation type="submission" date="2024-01" db="EMBL/GenBank/DDBJ databases">
        <title>Hyphobacterium bacterium isolated from marine sediment.</title>
        <authorList>
            <person name="Zhao S."/>
        </authorList>
    </citation>
    <scope>NUCLEOTIDE SEQUENCE [LARGE SCALE GENOMIC DNA]</scope>
    <source>
        <strain evidence="14">HN65</strain>
    </source>
</reference>
<evidence type="ECO:0000256" key="8">
    <source>
        <dbReference type="ARBA" id="ARBA00022840"/>
    </source>
</evidence>
<accession>A0ABU7LSI7</accession>
<keyword evidence="8 11" id="KW-0067">ATP-binding</keyword>
<dbReference type="InterPro" id="IPR004821">
    <property type="entry name" value="Cyt_trans-like"/>
</dbReference>
<dbReference type="NCBIfam" id="NF000843">
    <property type="entry name" value="PRK00071.2-2"/>
    <property type="match status" value="1"/>
</dbReference>
<keyword evidence="4 11" id="KW-0662">Pyridine nucleotide biosynthesis</keyword>
<keyword evidence="14" id="KW-1185">Reference proteome</keyword>
<feature type="domain" description="Cytidyltransferase-like" evidence="12">
    <location>
        <begin position="36"/>
        <end position="170"/>
    </location>
</feature>
<keyword evidence="5 11" id="KW-0808">Transferase</keyword>
<protein>
    <recommendedName>
        <fullName evidence="11">Probable nicotinate-nucleotide adenylyltransferase</fullName>
        <ecNumber evidence="11">2.7.7.18</ecNumber>
    </recommendedName>
    <alternativeName>
        <fullName evidence="11">Deamido-NAD(+) diphosphorylase</fullName>
    </alternativeName>
    <alternativeName>
        <fullName evidence="11">Deamido-NAD(+) pyrophosphorylase</fullName>
    </alternativeName>
    <alternativeName>
        <fullName evidence="11">Nicotinate mononucleotide adenylyltransferase</fullName>
        <shortName evidence="11">NaMN adenylyltransferase</shortName>
    </alternativeName>
</protein>
<gene>
    <name evidence="11" type="primary">nadD</name>
    <name evidence="13" type="ORF">V0U79_10940</name>
</gene>
<evidence type="ECO:0000313" key="14">
    <source>
        <dbReference type="Proteomes" id="UP001354971"/>
    </source>
</evidence>
<name>A0ABU7LSI7_9PROT</name>
<proteinExistence type="inferred from homology"/>
<dbReference type="Pfam" id="PF01467">
    <property type="entry name" value="CTP_transf_like"/>
    <property type="match status" value="1"/>
</dbReference>
<dbReference type="CDD" id="cd02165">
    <property type="entry name" value="NMNAT"/>
    <property type="match status" value="1"/>
</dbReference>
<dbReference type="Proteomes" id="UP001354971">
    <property type="component" value="Unassembled WGS sequence"/>
</dbReference>
<dbReference type="PANTHER" id="PTHR39321:SF3">
    <property type="entry name" value="PHOSPHOPANTETHEINE ADENYLYLTRANSFERASE"/>
    <property type="match status" value="1"/>
</dbReference>
<comment type="caution">
    <text evidence="13">The sequence shown here is derived from an EMBL/GenBank/DDBJ whole genome shotgun (WGS) entry which is preliminary data.</text>
</comment>
<evidence type="ECO:0000259" key="12">
    <source>
        <dbReference type="Pfam" id="PF01467"/>
    </source>
</evidence>
<dbReference type="EMBL" id="JAZDRP010000007">
    <property type="protein sequence ID" value="MEE2526887.1"/>
    <property type="molecule type" value="Genomic_DNA"/>
</dbReference>
<dbReference type="InterPro" id="IPR005248">
    <property type="entry name" value="NadD/NMNAT"/>
</dbReference>
<dbReference type="InterPro" id="IPR014729">
    <property type="entry name" value="Rossmann-like_a/b/a_fold"/>
</dbReference>
<evidence type="ECO:0000313" key="13">
    <source>
        <dbReference type="EMBL" id="MEE2526887.1"/>
    </source>
</evidence>
<evidence type="ECO:0000256" key="11">
    <source>
        <dbReference type="HAMAP-Rule" id="MF_00244"/>
    </source>
</evidence>
<dbReference type="NCBIfam" id="TIGR00125">
    <property type="entry name" value="cyt_tran_rel"/>
    <property type="match status" value="1"/>
</dbReference>
<evidence type="ECO:0000256" key="7">
    <source>
        <dbReference type="ARBA" id="ARBA00022741"/>
    </source>
</evidence>
<comment type="catalytic activity">
    <reaction evidence="10 11">
        <text>nicotinate beta-D-ribonucleotide + ATP + H(+) = deamido-NAD(+) + diphosphate</text>
        <dbReference type="Rhea" id="RHEA:22860"/>
        <dbReference type="ChEBI" id="CHEBI:15378"/>
        <dbReference type="ChEBI" id="CHEBI:30616"/>
        <dbReference type="ChEBI" id="CHEBI:33019"/>
        <dbReference type="ChEBI" id="CHEBI:57502"/>
        <dbReference type="ChEBI" id="CHEBI:58437"/>
        <dbReference type="EC" id="2.7.7.18"/>
    </reaction>
</comment>
<organism evidence="13 14">
    <name type="scientific">Hyphobacterium lacteum</name>
    <dbReference type="NCBI Taxonomy" id="3116575"/>
    <lineage>
        <taxon>Bacteria</taxon>
        <taxon>Pseudomonadati</taxon>
        <taxon>Pseudomonadota</taxon>
        <taxon>Alphaproteobacteria</taxon>
        <taxon>Maricaulales</taxon>
        <taxon>Maricaulaceae</taxon>
        <taxon>Hyphobacterium</taxon>
    </lineage>
</organism>
<dbReference type="HAMAP" id="MF_00244">
    <property type="entry name" value="NaMN_adenylyltr"/>
    <property type="match status" value="1"/>
</dbReference>
<evidence type="ECO:0000256" key="1">
    <source>
        <dbReference type="ARBA" id="ARBA00002324"/>
    </source>
</evidence>
<comment type="similarity">
    <text evidence="3 11">Belongs to the NadD family.</text>
</comment>
<sequence>MSRRSSPVRFSGAIRRGRRAAPLKGEALKPGMTVGLFGGSFDPVHRGHLHVAQTALRKLGLDRVWWIVSPQNPLKERQAGDFLRRYIGVQEMAAGPRMVVSDIESRTGIRTTAELIKVLQDRYPGVRFVWIMGADNLKNFHRWHRWQDIAATTPIAIIARPQDPVRARLSPAARQMAQARVSEARAKMLGRTSPPGWTYLTERLHSEASSLLRGDTP</sequence>
<dbReference type="SUPFAM" id="SSF52374">
    <property type="entry name" value="Nucleotidylyl transferase"/>
    <property type="match status" value="1"/>
</dbReference>
<evidence type="ECO:0000256" key="4">
    <source>
        <dbReference type="ARBA" id="ARBA00022642"/>
    </source>
</evidence>
<dbReference type="PANTHER" id="PTHR39321">
    <property type="entry name" value="NICOTINATE-NUCLEOTIDE ADENYLYLTRANSFERASE-RELATED"/>
    <property type="match status" value="1"/>
</dbReference>
<keyword evidence="7 11" id="KW-0547">Nucleotide-binding</keyword>
<keyword evidence="6 11" id="KW-0548">Nucleotidyltransferase</keyword>
<dbReference type="EC" id="2.7.7.18" evidence="11"/>
<evidence type="ECO:0000256" key="5">
    <source>
        <dbReference type="ARBA" id="ARBA00022679"/>
    </source>
</evidence>
<evidence type="ECO:0000256" key="10">
    <source>
        <dbReference type="ARBA" id="ARBA00048721"/>
    </source>
</evidence>
<dbReference type="Gene3D" id="3.40.50.620">
    <property type="entry name" value="HUPs"/>
    <property type="match status" value="1"/>
</dbReference>
<dbReference type="NCBIfam" id="TIGR00482">
    <property type="entry name" value="nicotinate (nicotinamide) nucleotide adenylyltransferase"/>
    <property type="match status" value="1"/>
</dbReference>
<evidence type="ECO:0000256" key="2">
    <source>
        <dbReference type="ARBA" id="ARBA00005019"/>
    </source>
</evidence>